<reference evidence="1 2" key="2">
    <citation type="journal article" date="2019" name="G3 (Bethesda)">
        <title>Hybrid Assembly of the Genome of the Entomopathogenic Nematode Steinernema carpocapsae Identifies the X-Chromosome.</title>
        <authorList>
            <person name="Serra L."/>
            <person name="Macchietto M."/>
            <person name="Macias-Munoz A."/>
            <person name="McGill C.J."/>
            <person name="Rodriguez I.M."/>
            <person name="Rodriguez B."/>
            <person name="Murad R."/>
            <person name="Mortazavi A."/>
        </authorList>
    </citation>
    <scope>NUCLEOTIDE SEQUENCE [LARGE SCALE GENOMIC DNA]</scope>
    <source>
        <strain evidence="1 2">ALL</strain>
    </source>
</reference>
<accession>A0A4V6A0W1</accession>
<gene>
    <name evidence="1" type="ORF">L596_020376</name>
</gene>
<evidence type="ECO:0000313" key="1">
    <source>
        <dbReference type="EMBL" id="TKR73005.1"/>
    </source>
</evidence>
<sequence>MNSVPHIFSLAVQAHLKLDDIKTLNHVDSQTWQKDPETHKSEIFNLVLHKDFREDRQKWFFYFSNSDCVPVSFEFAMAKQATLRLRGVSLLGEFVSSHLIREISPDQIENRLLPFIQEHLESRPEYVYYCNGDLSKFDFGSRVFDRLFMRYFNEVSLEILSRHVESKRCRRLIVVGRWPNEIKWQLVEFLRKPGVELLEICSSYFSLPSEAFFVVFKLFLQDDSFTNFTLSARIDLESWHVVHFFKELQSETRSKYKFRWATERKELFVHFRCHECYITLKTL</sequence>
<organism evidence="1 2">
    <name type="scientific">Steinernema carpocapsae</name>
    <name type="common">Entomopathogenic nematode</name>
    <dbReference type="NCBI Taxonomy" id="34508"/>
    <lineage>
        <taxon>Eukaryota</taxon>
        <taxon>Metazoa</taxon>
        <taxon>Ecdysozoa</taxon>
        <taxon>Nematoda</taxon>
        <taxon>Chromadorea</taxon>
        <taxon>Rhabditida</taxon>
        <taxon>Tylenchina</taxon>
        <taxon>Panagrolaimomorpha</taxon>
        <taxon>Strongyloidoidea</taxon>
        <taxon>Steinernematidae</taxon>
        <taxon>Steinernema</taxon>
    </lineage>
</organism>
<comment type="caution">
    <text evidence="1">The sequence shown here is derived from an EMBL/GenBank/DDBJ whole genome shotgun (WGS) entry which is preliminary data.</text>
</comment>
<evidence type="ECO:0000313" key="2">
    <source>
        <dbReference type="Proteomes" id="UP000298663"/>
    </source>
</evidence>
<proteinExistence type="predicted"/>
<dbReference type="EMBL" id="AZBU02000006">
    <property type="protein sequence ID" value="TKR73005.1"/>
    <property type="molecule type" value="Genomic_DNA"/>
</dbReference>
<dbReference type="Proteomes" id="UP000298663">
    <property type="component" value="Unassembled WGS sequence"/>
</dbReference>
<dbReference type="AlphaFoldDB" id="A0A4V6A0W1"/>
<name>A0A4V6A0W1_STECR</name>
<protein>
    <submittedName>
        <fullName evidence="1">Uncharacterized protein</fullName>
    </submittedName>
</protein>
<reference evidence="1 2" key="1">
    <citation type="journal article" date="2015" name="Genome Biol.">
        <title>Comparative genomics of Steinernema reveals deeply conserved gene regulatory networks.</title>
        <authorList>
            <person name="Dillman A.R."/>
            <person name="Macchietto M."/>
            <person name="Porter C.F."/>
            <person name="Rogers A."/>
            <person name="Williams B."/>
            <person name="Antoshechkin I."/>
            <person name="Lee M.M."/>
            <person name="Goodwin Z."/>
            <person name="Lu X."/>
            <person name="Lewis E.E."/>
            <person name="Goodrich-Blair H."/>
            <person name="Stock S.P."/>
            <person name="Adams B.J."/>
            <person name="Sternberg P.W."/>
            <person name="Mortazavi A."/>
        </authorList>
    </citation>
    <scope>NUCLEOTIDE SEQUENCE [LARGE SCALE GENOMIC DNA]</scope>
    <source>
        <strain evidence="1 2">ALL</strain>
    </source>
</reference>
<keyword evidence="2" id="KW-1185">Reference proteome</keyword>